<feature type="compositionally biased region" description="Acidic residues" evidence="5">
    <location>
        <begin position="288"/>
        <end position="298"/>
    </location>
</feature>
<dbReference type="Pfam" id="PF08159">
    <property type="entry name" value="NUC153"/>
    <property type="match status" value="1"/>
</dbReference>
<evidence type="ECO:0000313" key="8">
    <source>
        <dbReference type="Proteomes" id="UP000887566"/>
    </source>
</evidence>
<protein>
    <submittedName>
        <fullName evidence="9">NUC153 domain-containing protein</fullName>
    </submittedName>
</protein>
<sequence length="712" mass="81265">MVENLAKKSKKKKMPNDKSEKSTNGLSDPRFEHVSQDPKFRMMARKERKVAVDKRFAGMFNEPKFRLEYTVDKRGRPMRKTTDDHLKHLYELSSDEEKEDEEEKEEGDEDEPEKTSPSRKSQSKGKKNDKAESTKAIKKAADQQAASSSDEQDDDDEVEDEDDDDMAIRLDLARGDGNISSSDDSESEWEFEEDEDVDHGWAELDRTARRTDDATSRLAVCNMDWDRVRAEDLLVLLNSFKPEGGVVRKVTVYPSEFGKERMAQEDISGPIIKPIVSKKNAKKKVGDESDDDEQDDDYGEKLSRDQIEAMRNYQLDRLKYYYAVVECDSVTTASKIYDECDGMEYEASAVRLDLRFVPEEMEFDEKARDEAIVDALNVEKYKPRVWETDALQKSNVKLTWDQTDPERIKATRAAFDPNADVDQFQDLIAPASSDEEAASDDEGERYGTLLEAAGLDRQRDSKGKSRVRDEDGMEMEISWESGLPSASGESKKQKSKDELTPWQQYLEKRKEKKRQHKASIKEKRRAAKLENEGESDDEEQEKPLPAASMDDGESAQLDLLLADERDDVNSSKKHFNLKDLLKQQTEAGKKKKNKLKRPADSAEKQAVDEFEIDPDDNRFSAVYNSHLFNIDRSDPNYKPTTGMERLVAEKSKRKKTTDDVAPSLQDKKPAAVSNGVDTTLQLAKSLKKKTAQWENRKQNRTAAPADKKSKKS</sequence>
<dbReference type="GO" id="GO:0005730">
    <property type="term" value="C:nucleolus"/>
    <property type="evidence" value="ECO:0007669"/>
    <property type="project" value="UniProtKB-SubCell"/>
</dbReference>
<evidence type="ECO:0000313" key="9">
    <source>
        <dbReference type="WBParaSite" id="PSAMB.scaffold1903size26821.g15407.t1"/>
    </source>
</evidence>
<evidence type="ECO:0000256" key="3">
    <source>
        <dbReference type="ARBA" id="ARBA00023054"/>
    </source>
</evidence>
<proteinExistence type="inferred from homology"/>
<feature type="compositionally biased region" description="Basic and acidic residues" evidence="5">
    <location>
        <begin position="454"/>
        <end position="470"/>
    </location>
</feature>
<feature type="compositionally biased region" description="Basic and acidic residues" evidence="5">
    <location>
        <begin position="489"/>
        <end position="499"/>
    </location>
</feature>
<dbReference type="PANTHER" id="PTHR12202">
    <property type="entry name" value="ESF1 HOMOLOG"/>
    <property type="match status" value="1"/>
</dbReference>
<feature type="compositionally biased region" description="Acidic residues" evidence="5">
    <location>
        <begin position="183"/>
        <end position="197"/>
    </location>
</feature>
<dbReference type="Pfam" id="PF25121">
    <property type="entry name" value="RRM_ESF1"/>
    <property type="match status" value="1"/>
</dbReference>
<feature type="compositionally biased region" description="Basic residues" evidence="5">
    <location>
        <begin position="510"/>
        <end position="526"/>
    </location>
</feature>
<feature type="compositionally biased region" description="Basic and acidic residues" evidence="5">
    <location>
        <begin position="29"/>
        <end position="40"/>
    </location>
</feature>
<evidence type="ECO:0000256" key="1">
    <source>
        <dbReference type="ARBA" id="ARBA00004604"/>
    </source>
</evidence>
<feature type="domain" description="NUC153" evidence="6">
    <location>
        <begin position="616"/>
        <end position="644"/>
    </location>
</feature>
<reference evidence="9" key="1">
    <citation type="submission" date="2022-11" db="UniProtKB">
        <authorList>
            <consortium name="WormBaseParasite"/>
        </authorList>
    </citation>
    <scope>IDENTIFICATION</scope>
</reference>
<accession>A0A914VFV8</accession>
<dbReference type="AlphaFoldDB" id="A0A914VFV8"/>
<feature type="region of interest" description="Disordered" evidence="5">
    <location>
        <begin position="61"/>
        <end position="200"/>
    </location>
</feature>
<dbReference type="GO" id="GO:0006364">
    <property type="term" value="P:rRNA processing"/>
    <property type="evidence" value="ECO:0007669"/>
    <property type="project" value="InterPro"/>
</dbReference>
<comment type="subcellular location">
    <subcellularLocation>
        <location evidence="1">Nucleus</location>
        <location evidence="1">Nucleolus</location>
    </subcellularLocation>
</comment>
<organism evidence="8 9">
    <name type="scientific">Plectus sambesii</name>
    <dbReference type="NCBI Taxonomy" id="2011161"/>
    <lineage>
        <taxon>Eukaryota</taxon>
        <taxon>Metazoa</taxon>
        <taxon>Ecdysozoa</taxon>
        <taxon>Nematoda</taxon>
        <taxon>Chromadorea</taxon>
        <taxon>Plectida</taxon>
        <taxon>Plectina</taxon>
        <taxon>Plectoidea</taxon>
        <taxon>Plectidae</taxon>
        <taxon>Plectus</taxon>
    </lineage>
</organism>
<keyword evidence="8" id="KW-1185">Reference proteome</keyword>
<evidence type="ECO:0000256" key="4">
    <source>
        <dbReference type="ARBA" id="ARBA00023242"/>
    </source>
</evidence>
<feature type="compositionally biased region" description="Basic and acidic residues" evidence="5">
    <location>
        <begin position="597"/>
        <end position="607"/>
    </location>
</feature>
<name>A0A914VFV8_9BILA</name>
<feature type="region of interest" description="Disordered" evidence="5">
    <location>
        <begin position="1"/>
        <end position="46"/>
    </location>
</feature>
<dbReference type="InterPro" id="IPR012580">
    <property type="entry name" value="NUC153"/>
</dbReference>
<keyword evidence="3" id="KW-0175">Coiled coil</keyword>
<feature type="domain" description="ESF1 RRM" evidence="7">
    <location>
        <begin position="215"/>
        <end position="371"/>
    </location>
</feature>
<feature type="compositionally biased region" description="Basic and acidic residues" evidence="5">
    <location>
        <begin position="63"/>
        <end position="90"/>
    </location>
</feature>
<feature type="region of interest" description="Disordered" evidence="5">
    <location>
        <begin position="450"/>
        <end position="610"/>
    </location>
</feature>
<keyword evidence="4" id="KW-0539">Nucleus</keyword>
<dbReference type="InterPro" id="IPR056750">
    <property type="entry name" value="RRM_ESF1"/>
</dbReference>
<feature type="region of interest" description="Disordered" evidence="5">
    <location>
        <begin position="648"/>
        <end position="712"/>
    </location>
</feature>
<evidence type="ECO:0000259" key="7">
    <source>
        <dbReference type="Pfam" id="PF25121"/>
    </source>
</evidence>
<dbReference type="GO" id="GO:0003723">
    <property type="term" value="F:RNA binding"/>
    <property type="evidence" value="ECO:0007669"/>
    <property type="project" value="TreeGrafter"/>
</dbReference>
<evidence type="ECO:0000256" key="2">
    <source>
        <dbReference type="ARBA" id="ARBA00009087"/>
    </source>
</evidence>
<feature type="compositionally biased region" description="Acidic residues" evidence="5">
    <location>
        <begin position="150"/>
        <end position="165"/>
    </location>
</feature>
<dbReference type="PANTHER" id="PTHR12202:SF0">
    <property type="entry name" value="ESF1 HOMOLOG"/>
    <property type="match status" value="1"/>
</dbReference>
<evidence type="ECO:0000256" key="5">
    <source>
        <dbReference type="SAM" id="MobiDB-lite"/>
    </source>
</evidence>
<dbReference type="InterPro" id="IPR039754">
    <property type="entry name" value="Esf1"/>
</dbReference>
<feature type="compositionally biased region" description="Acidic residues" evidence="5">
    <location>
        <begin position="93"/>
        <end position="112"/>
    </location>
</feature>
<dbReference type="Proteomes" id="UP000887566">
    <property type="component" value="Unplaced"/>
</dbReference>
<comment type="similarity">
    <text evidence="2">Belongs to the ESF1 family.</text>
</comment>
<evidence type="ECO:0000259" key="6">
    <source>
        <dbReference type="Pfam" id="PF08159"/>
    </source>
</evidence>
<dbReference type="WBParaSite" id="PSAMB.scaffold1903size26821.g15407.t1">
    <property type="protein sequence ID" value="PSAMB.scaffold1903size26821.g15407.t1"/>
    <property type="gene ID" value="PSAMB.scaffold1903size26821.g15407"/>
</dbReference>
<feature type="compositionally biased region" description="Basic and acidic residues" evidence="5">
    <location>
        <begin position="126"/>
        <end position="141"/>
    </location>
</feature>
<feature type="region of interest" description="Disordered" evidence="5">
    <location>
        <begin position="282"/>
        <end position="303"/>
    </location>
</feature>